<evidence type="ECO:0000313" key="4">
    <source>
        <dbReference type="Proteomes" id="UP001499863"/>
    </source>
</evidence>
<sequence length="398" mass="43510">MALDVDAAPAGPAPGLSAAPEPAAPAAPSTVCHVIVRAANDEERDLAQRVLRDAGLTPHEVWSTATAVSFAVGTDRPEKVRTALEHASFGWAVVAPGEPDYLIHRLLVEGPDGRRFGITDAPAQQLTRDVANDVVAEYDPVFHQATMPTVIDQIQPDGQGRRLDPEATLHDSGIRDGDRLRVGFETRAGAVNPLDRQDALYRVRNQILAYAESRPGISVMTDSALLPTEFEIDFAQPGFGPPSTPGGEPVRIERHTVRISCSADFPETAPRVYWLTPVFHPNVFPNYDCEEARVDPGAQGLVCLGLLAESYQPSLDFGDLCQLLVDMAGFRNYSLFESTGELQADGTPRLRANFYDRQAARWVAEHQDRIEEINGSLVEPVVRDHRPYPNVVEPLDGR</sequence>
<evidence type="ECO:0000313" key="3">
    <source>
        <dbReference type="EMBL" id="GAA1392553.1"/>
    </source>
</evidence>
<dbReference type="PROSITE" id="PS50127">
    <property type="entry name" value="UBC_2"/>
    <property type="match status" value="1"/>
</dbReference>
<dbReference type="CDD" id="cd00195">
    <property type="entry name" value="UBCc_UEV"/>
    <property type="match status" value="1"/>
</dbReference>
<feature type="domain" description="UBC core" evidence="2">
    <location>
        <begin position="198"/>
        <end position="373"/>
    </location>
</feature>
<feature type="compositionally biased region" description="Low complexity" evidence="1">
    <location>
        <begin position="7"/>
        <end position="24"/>
    </location>
</feature>
<organism evidence="3 4">
    <name type="scientific">Kitasatospora putterlickiae</name>
    <dbReference type="NCBI Taxonomy" id="221725"/>
    <lineage>
        <taxon>Bacteria</taxon>
        <taxon>Bacillati</taxon>
        <taxon>Actinomycetota</taxon>
        <taxon>Actinomycetes</taxon>
        <taxon>Kitasatosporales</taxon>
        <taxon>Streptomycetaceae</taxon>
        <taxon>Kitasatospora</taxon>
    </lineage>
</organism>
<gene>
    <name evidence="3" type="ORF">GCM10009639_24400</name>
</gene>
<dbReference type="InterPro" id="IPR000608">
    <property type="entry name" value="UBC"/>
</dbReference>
<reference evidence="3 4" key="1">
    <citation type="journal article" date="2019" name="Int. J. Syst. Evol. Microbiol.">
        <title>The Global Catalogue of Microorganisms (GCM) 10K type strain sequencing project: providing services to taxonomists for standard genome sequencing and annotation.</title>
        <authorList>
            <consortium name="The Broad Institute Genomics Platform"/>
            <consortium name="The Broad Institute Genome Sequencing Center for Infectious Disease"/>
            <person name="Wu L."/>
            <person name="Ma J."/>
        </authorList>
    </citation>
    <scope>NUCLEOTIDE SEQUENCE [LARGE SCALE GENOMIC DNA]</scope>
    <source>
        <strain evidence="3 4">JCM 12393</strain>
    </source>
</reference>
<proteinExistence type="predicted"/>
<evidence type="ECO:0000256" key="1">
    <source>
        <dbReference type="SAM" id="MobiDB-lite"/>
    </source>
</evidence>
<dbReference type="Gene3D" id="3.10.110.10">
    <property type="entry name" value="Ubiquitin Conjugating Enzyme"/>
    <property type="match status" value="1"/>
</dbReference>
<evidence type="ECO:0000259" key="2">
    <source>
        <dbReference type="PROSITE" id="PS50127"/>
    </source>
</evidence>
<keyword evidence="4" id="KW-1185">Reference proteome</keyword>
<accession>A0ABN1XXP1</accession>
<protein>
    <recommendedName>
        <fullName evidence="2">UBC core domain-containing protein</fullName>
    </recommendedName>
</protein>
<dbReference type="EMBL" id="BAAAKJ010000125">
    <property type="protein sequence ID" value="GAA1392553.1"/>
    <property type="molecule type" value="Genomic_DNA"/>
</dbReference>
<name>A0ABN1XXP1_9ACTN</name>
<dbReference type="Proteomes" id="UP001499863">
    <property type="component" value="Unassembled WGS sequence"/>
</dbReference>
<dbReference type="SUPFAM" id="SSF54495">
    <property type="entry name" value="UBC-like"/>
    <property type="match status" value="1"/>
</dbReference>
<comment type="caution">
    <text evidence="3">The sequence shown here is derived from an EMBL/GenBank/DDBJ whole genome shotgun (WGS) entry which is preliminary data.</text>
</comment>
<feature type="region of interest" description="Disordered" evidence="1">
    <location>
        <begin position="1"/>
        <end position="24"/>
    </location>
</feature>
<dbReference type="InterPro" id="IPR016135">
    <property type="entry name" value="UBQ-conjugating_enzyme/RWD"/>
</dbReference>